<comment type="caution">
    <text evidence="2">The sequence shown here is derived from an EMBL/GenBank/DDBJ whole genome shotgun (WGS) entry which is preliminary data.</text>
</comment>
<sequence>MQFETHLKGSELSKKGPFITGNEITYADMALYQLLHDESLTKDERQGLKEYPRLVQLVDAVEDRPNIKKFLTSDAYLG</sequence>
<dbReference type="InterPro" id="IPR010987">
    <property type="entry name" value="Glutathione-S-Trfase_C-like"/>
</dbReference>
<feature type="domain" description="GST C-terminal" evidence="1">
    <location>
        <begin position="1"/>
        <end position="78"/>
    </location>
</feature>
<dbReference type="Gene3D" id="1.20.1050.10">
    <property type="match status" value="1"/>
</dbReference>
<reference evidence="2 3" key="1">
    <citation type="journal article" date="2020" name="Genome Biol. Evol.">
        <title>Comparative genomics of Sclerotiniaceae.</title>
        <authorList>
            <person name="Valero Jimenez C.A."/>
            <person name="Steentjes M."/>
            <person name="Scholten O.E."/>
            <person name="Van Kan J.A.L."/>
        </authorList>
    </citation>
    <scope>NUCLEOTIDE SEQUENCE [LARGE SCALE GENOMIC DNA]</scope>
    <source>
        <strain evidence="2 3">MUCL 94</strain>
    </source>
</reference>
<name>A0A9P5LU87_9HELO</name>
<accession>A0A9P5LU87</accession>
<dbReference type="RefSeq" id="XP_038728495.1">
    <property type="nucleotide sequence ID" value="XM_038880785.1"/>
</dbReference>
<dbReference type="AlphaFoldDB" id="A0A9P5LU87"/>
<evidence type="ECO:0000313" key="2">
    <source>
        <dbReference type="EMBL" id="KAF7926761.1"/>
    </source>
</evidence>
<dbReference type="InterPro" id="IPR004046">
    <property type="entry name" value="GST_C"/>
</dbReference>
<evidence type="ECO:0000259" key="1">
    <source>
        <dbReference type="PROSITE" id="PS50405"/>
    </source>
</evidence>
<evidence type="ECO:0000313" key="3">
    <source>
        <dbReference type="Proteomes" id="UP000710849"/>
    </source>
</evidence>
<dbReference type="EMBL" id="RCSW01000026">
    <property type="protein sequence ID" value="KAF7926761.1"/>
    <property type="molecule type" value="Genomic_DNA"/>
</dbReference>
<dbReference type="PROSITE" id="PS50405">
    <property type="entry name" value="GST_CTER"/>
    <property type="match status" value="1"/>
</dbReference>
<dbReference type="Proteomes" id="UP000710849">
    <property type="component" value="Unassembled WGS sequence"/>
</dbReference>
<gene>
    <name evidence="2" type="ORF">EAE97_010270</name>
</gene>
<dbReference type="InterPro" id="IPR036282">
    <property type="entry name" value="Glutathione-S-Trfase_C_sf"/>
</dbReference>
<organism evidence="2 3">
    <name type="scientific">Botrytis byssoidea</name>
    <dbReference type="NCBI Taxonomy" id="139641"/>
    <lineage>
        <taxon>Eukaryota</taxon>
        <taxon>Fungi</taxon>
        <taxon>Dikarya</taxon>
        <taxon>Ascomycota</taxon>
        <taxon>Pezizomycotina</taxon>
        <taxon>Leotiomycetes</taxon>
        <taxon>Helotiales</taxon>
        <taxon>Sclerotiniaceae</taxon>
        <taxon>Botrytis</taxon>
    </lineage>
</organism>
<dbReference type="SUPFAM" id="SSF47616">
    <property type="entry name" value="GST C-terminal domain-like"/>
    <property type="match status" value="1"/>
</dbReference>
<keyword evidence="3" id="KW-1185">Reference proteome</keyword>
<protein>
    <recommendedName>
        <fullName evidence="1">GST C-terminal domain-containing protein</fullName>
    </recommendedName>
</protein>
<dbReference type="Pfam" id="PF14497">
    <property type="entry name" value="GST_C_3"/>
    <property type="match status" value="1"/>
</dbReference>
<dbReference type="GeneID" id="62153858"/>
<proteinExistence type="predicted"/>